<feature type="transmembrane region" description="Helical" evidence="1">
    <location>
        <begin position="26"/>
        <end position="52"/>
    </location>
</feature>
<dbReference type="Pfam" id="PF10328">
    <property type="entry name" value="7TM_GPCR_Srx"/>
    <property type="match status" value="1"/>
</dbReference>
<accession>A0A016TQY6</accession>
<proteinExistence type="predicted"/>
<keyword evidence="1" id="KW-0812">Transmembrane</keyword>
<dbReference type="OrthoDB" id="5867176at2759"/>
<keyword evidence="1" id="KW-1133">Transmembrane helix</keyword>
<feature type="domain" description="7TM GPCR serpentine receptor class x (Srx)" evidence="2">
    <location>
        <begin position="34"/>
        <end position="125"/>
    </location>
</feature>
<evidence type="ECO:0000313" key="4">
    <source>
        <dbReference type="Proteomes" id="UP000024635"/>
    </source>
</evidence>
<organism evidence="3 4">
    <name type="scientific">Ancylostoma ceylanicum</name>
    <dbReference type="NCBI Taxonomy" id="53326"/>
    <lineage>
        <taxon>Eukaryota</taxon>
        <taxon>Metazoa</taxon>
        <taxon>Ecdysozoa</taxon>
        <taxon>Nematoda</taxon>
        <taxon>Chromadorea</taxon>
        <taxon>Rhabditida</taxon>
        <taxon>Rhabditina</taxon>
        <taxon>Rhabditomorpha</taxon>
        <taxon>Strongyloidea</taxon>
        <taxon>Ancylostomatidae</taxon>
        <taxon>Ancylostomatinae</taxon>
        <taxon>Ancylostoma</taxon>
    </lineage>
</organism>
<dbReference type="PANTHER" id="PTHR23017:SF3">
    <property type="entry name" value="G-PROTEIN COUPLED RECEPTORS FAMILY 1 PROFILE DOMAIN-CONTAINING PROTEIN"/>
    <property type="match status" value="1"/>
</dbReference>
<evidence type="ECO:0000259" key="2">
    <source>
        <dbReference type="Pfam" id="PF10328"/>
    </source>
</evidence>
<evidence type="ECO:0000256" key="1">
    <source>
        <dbReference type="SAM" id="Phobius"/>
    </source>
</evidence>
<dbReference type="PANTHER" id="PTHR23017">
    <property type="entry name" value="SERPENTINE RECEPTOR, CLASS X"/>
    <property type="match status" value="1"/>
</dbReference>
<protein>
    <recommendedName>
        <fullName evidence="2">7TM GPCR serpentine receptor class x (Srx) domain-containing protein</fullName>
    </recommendedName>
</protein>
<feature type="transmembrane region" description="Helical" evidence="1">
    <location>
        <begin position="123"/>
        <end position="141"/>
    </location>
</feature>
<dbReference type="AlphaFoldDB" id="A0A016TQY6"/>
<reference evidence="4" key="1">
    <citation type="journal article" date="2015" name="Nat. Genet.">
        <title>The genome and transcriptome of the zoonotic hookworm Ancylostoma ceylanicum identify infection-specific gene families.</title>
        <authorList>
            <person name="Schwarz E.M."/>
            <person name="Hu Y."/>
            <person name="Antoshechkin I."/>
            <person name="Miller M.M."/>
            <person name="Sternberg P.W."/>
            <person name="Aroian R.V."/>
        </authorList>
    </citation>
    <scope>NUCLEOTIDE SEQUENCE</scope>
    <source>
        <strain evidence="4">HY135</strain>
    </source>
</reference>
<dbReference type="InterPro" id="IPR019430">
    <property type="entry name" value="7TM_GPCR_serpentine_rcpt_Srx"/>
</dbReference>
<dbReference type="EMBL" id="JARK01001418">
    <property type="protein sequence ID" value="EYC05449.1"/>
    <property type="molecule type" value="Genomic_DNA"/>
</dbReference>
<keyword evidence="1" id="KW-0472">Membrane</keyword>
<gene>
    <name evidence="3" type="primary">Acey_s0082.g1589</name>
    <name evidence="3" type="ORF">Y032_0082g1589</name>
</gene>
<dbReference type="Proteomes" id="UP000024635">
    <property type="component" value="Unassembled WGS sequence"/>
</dbReference>
<comment type="caution">
    <text evidence="3">The sequence shown here is derived from an EMBL/GenBank/DDBJ whole genome shotgun (WGS) entry which is preliminary data.</text>
</comment>
<evidence type="ECO:0000313" key="3">
    <source>
        <dbReference type="EMBL" id="EYC05449.1"/>
    </source>
</evidence>
<keyword evidence="4" id="KW-1185">Reference proteome</keyword>
<sequence>MRENVENIIAAVCCAIVRELSNFMSIAICSSPTLGIVGLFINGSCVLLTINIKSLNTSFGFLTLYHSLSNGVLISSYVLWVAPCILFDLSTLFGLNRSIGQITIIAQAASYFSMFLLSTNRMLLFALIYCLDISTLIKLRLVSLSSFAG</sequence>
<name>A0A016TQY6_9BILA</name>
<feature type="transmembrane region" description="Helical" evidence="1">
    <location>
        <begin position="64"/>
        <end position="87"/>
    </location>
</feature>